<evidence type="ECO:0008006" key="4">
    <source>
        <dbReference type="Google" id="ProtNLM"/>
    </source>
</evidence>
<dbReference type="EMBL" id="BAAATZ010000013">
    <property type="protein sequence ID" value="GAA2728344.1"/>
    <property type="molecule type" value="Genomic_DNA"/>
</dbReference>
<evidence type="ECO:0000313" key="3">
    <source>
        <dbReference type="Proteomes" id="UP001501842"/>
    </source>
</evidence>
<name>A0ABP6GTL0_9ACTN</name>
<evidence type="ECO:0000256" key="1">
    <source>
        <dbReference type="SAM" id="SignalP"/>
    </source>
</evidence>
<gene>
    <name evidence="2" type="ORF">GCM10010439_36360</name>
</gene>
<dbReference type="Proteomes" id="UP001501842">
    <property type="component" value="Unassembled WGS sequence"/>
</dbReference>
<keyword evidence="1" id="KW-0732">Signal</keyword>
<protein>
    <recommendedName>
        <fullName evidence="4">DUF4185 domain-containing protein</fullName>
    </recommendedName>
</protein>
<keyword evidence="3" id="KW-1185">Reference proteome</keyword>
<dbReference type="RefSeq" id="WP_344451639.1">
    <property type="nucleotide sequence ID" value="NZ_BAAATZ010000013.1"/>
</dbReference>
<feature type="signal peptide" evidence="1">
    <location>
        <begin position="1"/>
        <end position="23"/>
    </location>
</feature>
<evidence type="ECO:0000313" key="2">
    <source>
        <dbReference type="EMBL" id="GAA2728344.1"/>
    </source>
</evidence>
<feature type="chain" id="PRO_5046691528" description="DUF4185 domain-containing protein" evidence="1">
    <location>
        <begin position="24"/>
        <end position="374"/>
    </location>
</feature>
<comment type="caution">
    <text evidence="2">The sequence shown here is derived from an EMBL/GenBank/DDBJ whole genome shotgun (WGS) entry which is preliminary data.</text>
</comment>
<accession>A0ABP6GTL0</accession>
<reference evidence="3" key="1">
    <citation type="journal article" date="2019" name="Int. J. Syst. Evol. Microbiol.">
        <title>The Global Catalogue of Microorganisms (GCM) 10K type strain sequencing project: providing services to taxonomists for standard genome sequencing and annotation.</title>
        <authorList>
            <consortium name="The Broad Institute Genomics Platform"/>
            <consortium name="The Broad Institute Genome Sequencing Center for Infectious Disease"/>
            <person name="Wu L."/>
            <person name="Ma J."/>
        </authorList>
    </citation>
    <scope>NUCLEOTIDE SEQUENCE [LARGE SCALE GENOMIC DNA]</scope>
    <source>
        <strain evidence="3">JCM 8201</strain>
    </source>
</reference>
<organism evidence="2 3">
    <name type="scientific">Actinocorallia aurantiaca</name>
    <dbReference type="NCBI Taxonomy" id="46204"/>
    <lineage>
        <taxon>Bacteria</taxon>
        <taxon>Bacillati</taxon>
        <taxon>Actinomycetota</taxon>
        <taxon>Actinomycetes</taxon>
        <taxon>Streptosporangiales</taxon>
        <taxon>Thermomonosporaceae</taxon>
        <taxon>Actinocorallia</taxon>
    </lineage>
</organism>
<sequence>MVRKLFATLCAALVAAVPSVARADVPPPAKVLSNFETAAPGNVASRDCGYSEKLPGLQQSLWLFCDSVWSGTSSGFWLGATAARGPFTAGQVPTGLTELPTPPAAVGTLPSSRPPAGFLPKPTGLVLPDGTPCSVPGSAYSASWISGVAREPSTADPNKLLIVYADVCVHPGGLPSEGFGLVEYLPSSNTLSGQTRVFTQLSGLPFQKILGSPVFRGGYLYLYGFTCDSNAWGACGAGRTTVARVAADPTSWRNGSAYRFWTGSTWSSDHTAAASVIPSATPLAVHVDDFSALGKGLILIEQPDISGAFRVWQASSPTGPWTQLTTGTAPCGAQSGLNLCRAYFGHPELSTSSSLMMSYYDPTDDHVSVMSVPW</sequence>
<proteinExistence type="predicted"/>